<protein>
    <recommendedName>
        <fullName evidence="4">JmjC domain-containing protein</fullName>
    </recommendedName>
</protein>
<feature type="non-terminal residue" evidence="5">
    <location>
        <position position="1"/>
    </location>
</feature>
<dbReference type="Pfam" id="PF02373">
    <property type="entry name" value="JmjC"/>
    <property type="match status" value="1"/>
</dbReference>
<dbReference type="Gene3D" id="2.60.120.650">
    <property type="entry name" value="Cupin"/>
    <property type="match status" value="1"/>
</dbReference>
<sequence length="322" mass="36711">LYYHRENLSEDRFKSVWSKRRPIVVKGTEHYFQSRWTPQSFALQFGETVCEIENCESGEIKKEKLANFFSMFGEKMTPHRPSLKLKDWPPKDRFKDLFPILHQDFEAAVPVPAYTTSRGVMNLAAHFPATLVAPDIGNDLYDYSGPKMYIALGSVFDDQHSGSTRLHLDLSDAVNILMWASRTADDRPGSALWHIFAKEDAPDIRKFLRTIPGDSGRLIGDPIHDQSTYLTKSSLDQLYSRFGVRPYIIRQFVGDAVFIPAGCAHQVCNLADCIKIASDFVSPESVPICKSLSQEFRIQRLTQGWPADVIPFEHMLYNTWIS</sequence>
<dbReference type="STRING" id="139420.A0A371CI51"/>
<dbReference type="GO" id="GO:0046872">
    <property type="term" value="F:metal ion binding"/>
    <property type="evidence" value="ECO:0007669"/>
    <property type="project" value="UniProtKB-KW"/>
</dbReference>
<organism evidence="5 6">
    <name type="scientific">Lentinus brumalis</name>
    <dbReference type="NCBI Taxonomy" id="2498619"/>
    <lineage>
        <taxon>Eukaryota</taxon>
        <taxon>Fungi</taxon>
        <taxon>Dikarya</taxon>
        <taxon>Basidiomycota</taxon>
        <taxon>Agaricomycotina</taxon>
        <taxon>Agaricomycetes</taxon>
        <taxon>Polyporales</taxon>
        <taxon>Polyporaceae</taxon>
        <taxon>Lentinus</taxon>
    </lineage>
</organism>
<dbReference type="GO" id="GO:0003712">
    <property type="term" value="F:transcription coregulator activity"/>
    <property type="evidence" value="ECO:0007669"/>
    <property type="project" value="TreeGrafter"/>
</dbReference>
<proteinExistence type="predicted"/>
<evidence type="ECO:0000259" key="4">
    <source>
        <dbReference type="PROSITE" id="PS51184"/>
    </source>
</evidence>
<dbReference type="AlphaFoldDB" id="A0A371CI51"/>
<keyword evidence="2" id="KW-0479">Metal-binding</keyword>
<dbReference type="SMART" id="SM00558">
    <property type="entry name" value="JmjC"/>
    <property type="match status" value="1"/>
</dbReference>
<dbReference type="GO" id="GO:0031490">
    <property type="term" value="F:chromatin DNA binding"/>
    <property type="evidence" value="ECO:0007669"/>
    <property type="project" value="TreeGrafter"/>
</dbReference>
<evidence type="ECO:0000256" key="1">
    <source>
        <dbReference type="ARBA" id="ARBA00004123"/>
    </source>
</evidence>
<evidence type="ECO:0000256" key="2">
    <source>
        <dbReference type="ARBA" id="ARBA00022723"/>
    </source>
</evidence>
<gene>
    <name evidence="5" type="ORF">OH76DRAFT_1334154</name>
</gene>
<dbReference type="PROSITE" id="PS51184">
    <property type="entry name" value="JMJC"/>
    <property type="match status" value="1"/>
</dbReference>
<dbReference type="PANTHER" id="PTHR12549:SF38">
    <property type="entry name" value="JMJC DOMAIN-CONTAINING HISTONE DEMETHYLASE 2, ISOFORM A"/>
    <property type="match status" value="1"/>
</dbReference>
<dbReference type="GO" id="GO:0006357">
    <property type="term" value="P:regulation of transcription by RNA polymerase II"/>
    <property type="evidence" value="ECO:0007669"/>
    <property type="project" value="TreeGrafter"/>
</dbReference>
<dbReference type="PANTHER" id="PTHR12549">
    <property type="entry name" value="JMJC DOMAIN-CONTAINING HISTONE DEMETHYLATION PROTEIN"/>
    <property type="match status" value="1"/>
</dbReference>
<dbReference type="OrthoDB" id="1667110at2759"/>
<evidence type="ECO:0000313" key="6">
    <source>
        <dbReference type="Proteomes" id="UP000256964"/>
    </source>
</evidence>
<dbReference type="EMBL" id="KZ857609">
    <property type="protein sequence ID" value="RDX39951.1"/>
    <property type="molecule type" value="Genomic_DNA"/>
</dbReference>
<dbReference type="GO" id="GO:0032454">
    <property type="term" value="F:histone H3K9 demethylase activity"/>
    <property type="evidence" value="ECO:0007669"/>
    <property type="project" value="InterPro"/>
</dbReference>
<feature type="domain" description="JmjC" evidence="4">
    <location>
        <begin position="116"/>
        <end position="297"/>
    </location>
</feature>
<dbReference type="SUPFAM" id="SSF51197">
    <property type="entry name" value="Clavaminate synthase-like"/>
    <property type="match status" value="1"/>
</dbReference>
<accession>A0A371CI51</accession>
<feature type="non-terminal residue" evidence="5">
    <location>
        <position position="322"/>
    </location>
</feature>
<dbReference type="GO" id="GO:0000118">
    <property type="term" value="C:histone deacetylase complex"/>
    <property type="evidence" value="ECO:0007669"/>
    <property type="project" value="TreeGrafter"/>
</dbReference>
<reference evidence="5 6" key="1">
    <citation type="journal article" date="2018" name="Biotechnol. Biofuels">
        <title>Integrative visual omics of the white-rot fungus Polyporus brumalis exposes the biotechnological potential of its oxidative enzymes for delignifying raw plant biomass.</title>
        <authorList>
            <person name="Miyauchi S."/>
            <person name="Rancon A."/>
            <person name="Drula E."/>
            <person name="Hage H."/>
            <person name="Chaduli D."/>
            <person name="Favel A."/>
            <person name="Grisel S."/>
            <person name="Henrissat B."/>
            <person name="Herpoel-Gimbert I."/>
            <person name="Ruiz-Duenas F.J."/>
            <person name="Chevret D."/>
            <person name="Hainaut M."/>
            <person name="Lin J."/>
            <person name="Wang M."/>
            <person name="Pangilinan J."/>
            <person name="Lipzen A."/>
            <person name="Lesage-Meessen L."/>
            <person name="Navarro D."/>
            <person name="Riley R."/>
            <person name="Grigoriev I.V."/>
            <person name="Zhou S."/>
            <person name="Raouche S."/>
            <person name="Rosso M.N."/>
        </authorList>
    </citation>
    <scope>NUCLEOTIDE SEQUENCE [LARGE SCALE GENOMIC DNA]</scope>
    <source>
        <strain evidence="5 6">BRFM 1820</strain>
    </source>
</reference>
<evidence type="ECO:0000256" key="3">
    <source>
        <dbReference type="ARBA" id="ARBA00023242"/>
    </source>
</evidence>
<keyword evidence="6" id="KW-1185">Reference proteome</keyword>
<dbReference type="Proteomes" id="UP000256964">
    <property type="component" value="Unassembled WGS sequence"/>
</dbReference>
<dbReference type="GO" id="GO:0000785">
    <property type="term" value="C:chromatin"/>
    <property type="evidence" value="ECO:0007669"/>
    <property type="project" value="TreeGrafter"/>
</dbReference>
<evidence type="ECO:0000313" key="5">
    <source>
        <dbReference type="EMBL" id="RDX39951.1"/>
    </source>
</evidence>
<dbReference type="InterPro" id="IPR003347">
    <property type="entry name" value="JmjC_dom"/>
</dbReference>
<dbReference type="InterPro" id="IPR045109">
    <property type="entry name" value="LSDs-like"/>
</dbReference>
<name>A0A371CI51_9APHY</name>
<keyword evidence="3" id="KW-0539">Nucleus</keyword>
<comment type="subcellular location">
    <subcellularLocation>
        <location evidence="1">Nucleus</location>
    </subcellularLocation>
</comment>